<evidence type="ECO:0000259" key="1">
    <source>
        <dbReference type="PROSITE" id="PS51819"/>
    </source>
</evidence>
<proteinExistence type="predicted"/>
<dbReference type="InterPro" id="IPR037523">
    <property type="entry name" value="VOC_core"/>
</dbReference>
<evidence type="ECO:0000313" key="5">
    <source>
        <dbReference type="Proteomes" id="UP001289615"/>
    </source>
</evidence>
<dbReference type="PROSITE" id="PS51819">
    <property type="entry name" value="VOC"/>
    <property type="match status" value="1"/>
</dbReference>
<dbReference type="KEGG" id="liu:OU989_09395"/>
<organism evidence="3 4">
    <name type="scientific">Lysinibacillus irui</name>
    <dbReference type="NCBI Taxonomy" id="2998077"/>
    <lineage>
        <taxon>Bacteria</taxon>
        <taxon>Bacillati</taxon>
        <taxon>Bacillota</taxon>
        <taxon>Bacilli</taxon>
        <taxon>Bacillales</taxon>
        <taxon>Bacillaceae</taxon>
        <taxon>Lysinibacillus</taxon>
    </lineage>
</organism>
<dbReference type="InterPro" id="IPR004360">
    <property type="entry name" value="Glyas_Fos-R_dOase_dom"/>
</dbReference>
<gene>
    <name evidence="3" type="ORF">OU989_09395</name>
    <name evidence="2" type="ORF">U6C28_15995</name>
</gene>
<dbReference type="RefSeq" id="WP_274796876.1">
    <property type="nucleotide sequence ID" value="NZ_CP113527.1"/>
</dbReference>
<keyword evidence="5" id="KW-1185">Reference proteome</keyword>
<dbReference type="EMBL" id="CP113527">
    <property type="protein sequence ID" value="WDV08669.1"/>
    <property type="molecule type" value="Genomic_DNA"/>
</dbReference>
<name>A0AAJ5RSD9_9BACI</name>
<dbReference type="SUPFAM" id="SSF54593">
    <property type="entry name" value="Glyoxalase/Bleomycin resistance protein/Dihydroxybiphenyl dioxygenase"/>
    <property type="match status" value="1"/>
</dbReference>
<sequence length="127" mass="14616">MKIAASPLTKKVNNVFIHVRDLHQSAEWYSQLLGLPYSQEKVVSPVYNLPVTSETGITLDDHTFDPGFKLQPSKHVLFNFYTNNIDDAYQYIKDKGIPIVREIERFDDFAYFNIQDLDGNILMICDG</sequence>
<dbReference type="EMBL" id="JAXUIA010000012">
    <property type="protein sequence ID" value="MEA0977811.1"/>
    <property type="molecule type" value="Genomic_DNA"/>
</dbReference>
<dbReference type="InterPro" id="IPR029068">
    <property type="entry name" value="Glyas_Bleomycin-R_OHBP_Dase"/>
</dbReference>
<accession>A0AAJ5RSD9</accession>
<feature type="domain" description="VOC" evidence="1">
    <location>
        <begin position="11"/>
        <end position="127"/>
    </location>
</feature>
<evidence type="ECO:0000313" key="3">
    <source>
        <dbReference type="EMBL" id="WDV08669.1"/>
    </source>
</evidence>
<dbReference type="Proteomes" id="UP001219585">
    <property type="component" value="Chromosome"/>
</dbReference>
<evidence type="ECO:0000313" key="2">
    <source>
        <dbReference type="EMBL" id="MEA0977811.1"/>
    </source>
</evidence>
<reference evidence="2 5" key="2">
    <citation type="submission" date="2023-12" db="EMBL/GenBank/DDBJ databases">
        <title>Genome comparison identifies genes involved in endophytic behavior of Lysinibacillus irui and provides insights into its role as a plant-growth promoting bacterium.</title>
        <authorList>
            <person name="Hilario S."/>
            <person name="Matos I."/>
            <person name="Goncalves M.F.M."/>
            <person name="Pardo C.A."/>
            <person name="Santos M.J."/>
        </authorList>
    </citation>
    <scope>NUCLEOTIDE SEQUENCE [LARGE SCALE GENOMIC DNA]</scope>
    <source>
        <strain evidence="2 5">B3</strain>
    </source>
</reference>
<dbReference type="AlphaFoldDB" id="A0AAJ5RSD9"/>
<evidence type="ECO:0000313" key="4">
    <source>
        <dbReference type="Proteomes" id="UP001219585"/>
    </source>
</evidence>
<dbReference type="Pfam" id="PF00903">
    <property type="entry name" value="Glyoxalase"/>
    <property type="match status" value="1"/>
</dbReference>
<dbReference type="Gene3D" id="3.10.180.10">
    <property type="entry name" value="2,3-Dihydroxybiphenyl 1,2-Dioxygenase, domain 1"/>
    <property type="match status" value="1"/>
</dbReference>
<reference evidence="3" key="1">
    <citation type="submission" date="2022-11" db="EMBL/GenBank/DDBJ databases">
        <title>Lysinibacillus irui.</title>
        <authorList>
            <person name="Akintayo S.O."/>
        </authorList>
    </citation>
    <scope>NUCLEOTIDE SEQUENCE</scope>
    <source>
        <strain evidence="3">IRB4-01</strain>
    </source>
</reference>
<protein>
    <submittedName>
        <fullName evidence="3">VOC family protein</fullName>
    </submittedName>
</protein>
<dbReference type="Proteomes" id="UP001289615">
    <property type="component" value="Unassembled WGS sequence"/>
</dbReference>